<dbReference type="GO" id="GO:0007031">
    <property type="term" value="P:peroxisome organization"/>
    <property type="evidence" value="ECO:0007669"/>
    <property type="project" value="TreeGrafter"/>
</dbReference>
<feature type="domain" description="Peroxin/Ferlin" evidence="7">
    <location>
        <begin position="372"/>
        <end position="441"/>
    </location>
</feature>
<comment type="subcellular location">
    <subcellularLocation>
        <location evidence="1">Endomembrane system</location>
        <topology evidence="1">Multi-pass membrane protein</topology>
    </subcellularLocation>
</comment>
<dbReference type="EMBL" id="ML119051">
    <property type="protein sequence ID" value="ROT42658.1"/>
    <property type="molecule type" value="Genomic_DNA"/>
</dbReference>
<dbReference type="GO" id="GO:0012505">
    <property type="term" value="C:endomembrane system"/>
    <property type="evidence" value="ECO:0007669"/>
    <property type="project" value="UniProtKB-SubCell"/>
</dbReference>
<organism evidence="8 9">
    <name type="scientific">Sodiomyces alkalinus (strain CBS 110278 / VKM F-3762 / F11)</name>
    <name type="common">Alkaliphilic filamentous fungus</name>
    <dbReference type="NCBI Taxonomy" id="1314773"/>
    <lineage>
        <taxon>Eukaryota</taxon>
        <taxon>Fungi</taxon>
        <taxon>Dikarya</taxon>
        <taxon>Ascomycota</taxon>
        <taxon>Pezizomycotina</taxon>
        <taxon>Sordariomycetes</taxon>
        <taxon>Hypocreomycetidae</taxon>
        <taxon>Glomerellales</taxon>
        <taxon>Plectosphaerellaceae</taxon>
        <taxon>Sodiomyces</taxon>
    </lineage>
</organism>
<evidence type="ECO:0000256" key="3">
    <source>
        <dbReference type="ARBA" id="ARBA00022989"/>
    </source>
</evidence>
<feature type="transmembrane region" description="Helical" evidence="6">
    <location>
        <begin position="227"/>
        <end position="245"/>
    </location>
</feature>
<keyword evidence="2 6" id="KW-0812">Transmembrane</keyword>
<accession>A0A3N2Q7L7</accession>
<gene>
    <name evidence="8" type="ORF">SODALDRAFT_336295</name>
</gene>
<evidence type="ECO:0000313" key="8">
    <source>
        <dbReference type="EMBL" id="ROT42658.1"/>
    </source>
</evidence>
<evidence type="ECO:0000256" key="4">
    <source>
        <dbReference type="ARBA" id="ARBA00023136"/>
    </source>
</evidence>
<feature type="compositionally biased region" description="Basic and acidic residues" evidence="5">
    <location>
        <begin position="620"/>
        <end position="663"/>
    </location>
</feature>
<dbReference type="OrthoDB" id="5586090at2759"/>
<feature type="transmembrane region" description="Helical" evidence="6">
    <location>
        <begin position="103"/>
        <end position="136"/>
    </location>
</feature>
<evidence type="ECO:0000313" key="9">
    <source>
        <dbReference type="Proteomes" id="UP000272025"/>
    </source>
</evidence>
<proteinExistence type="predicted"/>
<dbReference type="PANTHER" id="PTHR31679:SF2">
    <property type="entry name" value="PEROXISOMAL MEMBRANE PROTEIN PEX30-RELATED"/>
    <property type="match status" value="1"/>
</dbReference>
<dbReference type="GeneID" id="39581057"/>
<keyword evidence="3 6" id="KW-1133">Transmembrane helix</keyword>
<sequence length="702" mass="76329">MATAKPSDEAAPSLADDHAANVGSSSAPPTYASFSPVTLSSNTPSRSSRSRPSTILVHQKSPLLLATPPQITRALAYSHPFLLPLNKAVGLLSWTTSDPWESFLVVCAFWAVVIYGDMVIRVAGPIVLVLTLILAMYGRRFSPLSSASQADALSRDADASRSQPNNPGRARAGSEATSTRHHKTLDEMVETLKEFTGRCNVLLGPALELTDFLSTQRTPTSATTRPALIALFVRILFCTPFWYALTLPPMRIITTRRVILLIGTLVLTWHARIMRVARAILWRSASVRRTVALVTGLRFESPVRSSSSSSPSSSSSSSSTTGTAGEGRPDDVVITTSGGTVRKPAQNSESELTRALRRRDHRPGGGGGRDAGVKFTFIIYENQRRWVGLGWTQSLFAYERAAWTDEHNNPVPSKDVFELPEVEEETRMHWRWVEGSTWRVDGVKDDGKEVDYDDEQGKNGWIYYDNTWQNGRRGQDGWGRWTRRRKWYRDAELVEIDEPSAPPTERITTPTQASASASEPNLTTERYSTLSEKMVAPTQSTPNLAIASPEAGGGAASTDEGSTSATGRKGYIEGHHPAPSTSAPSTSSSGAMSFFRMRRGTNQSVATTASSSIAVLAEGADEKGIGKGKGKAREKEKEKEKGKGKGTGKGRDRSASEAALSRDGEEEEDELDALELRVNLELQGQGNGGRWGIGDEARMSLE</sequence>
<dbReference type="InterPro" id="IPR052646">
    <property type="entry name" value="Peroxisomal_PEX28-32"/>
</dbReference>
<feature type="region of interest" description="Disordered" evidence="5">
    <location>
        <begin position="302"/>
        <end position="368"/>
    </location>
</feature>
<reference evidence="8 9" key="1">
    <citation type="journal article" date="2018" name="Mol. Ecol.">
        <title>The obligate alkalophilic soda-lake fungus Sodiomyces alkalinus has shifted to a protein diet.</title>
        <authorList>
            <person name="Grum-Grzhimaylo A.A."/>
            <person name="Falkoski D.L."/>
            <person name="van den Heuvel J."/>
            <person name="Valero-Jimenez C.A."/>
            <person name="Min B."/>
            <person name="Choi I.G."/>
            <person name="Lipzen A."/>
            <person name="Daum C.G."/>
            <person name="Aanen D.K."/>
            <person name="Tsang A."/>
            <person name="Henrissat B."/>
            <person name="Bilanenko E.N."/>
            <person name="de Vries R.P."/>
            <person name="van Kan J.A.L."/>
            <person name="Grigoriev I.V."/>
            <person name="Debets A.J.M."/>
        </authorList>
    </citation>
    <scope>NUCLEOTIDE SEQUENCE [LARGE SCALE GENOMIC DNA]</scope>
    <source>
        <strain evidence="8 9">F11</strain>
    </source>
</reference>
<feature type="compositionally biased region" description="Low complexity" evidence="5">
    <location>
        <begin position="577"/>
        <end position="589"/>
    </location>
</feature>
<keyword evidence="9" id="KW-1185">Reference proteome</keyword>
<dbReference type="GO" id="GO:0005778">
    <property type="term" value="C:peroxisomal membrane"/>
    <property type="evidence" value="ECO:0007669"/>
    <property type="project" value="UniProtKB-ARBA"/>
</dbReference>
<feature type="region of interest" description="Disordered" evidence="5">
    <location>
        <begin position="496"/>
        <end position="524"/>
    </location>
</feature>
<feature type="compositionally biased region" description="Low complexity" evidence="5">
    <location>
        <begin position="40"/>
        <end position="54"/>
    </location>
</feature>
<feature type="region of interest" description="Disordered" evidence="5">
    <location>
        <begin position="682"/>
        <end position="702"/>
    </location>
</feature>
<dbReference type="STRING" id="1314773.A0A3N2Q7L7"/>
<feature type="compositionally biased region" description="Polar residues" evidence="5">
    <location>
        <begin position="506"/>
        <end position="524"/>
    </location>
</feature>
<feature type="compositionally biased region" description="Low complexity" evidence="5">
    <location>
        <begin position="305"/>
        <end position="319"/>
    </location>
</feature>
<feature type="region of interest" description="Disordered" evidence="5">
    <location>
        <begin position="1"/>
        <end position="54"/>
    </location>
</feature>
<protein>
    <submittedName>
        <fullName evidence="8">Pex24p-domain-containing protein</fullName>
    </submittedName>
</protein>
<dbReference type="AlphaFoldDB" id="A0A3N2Q7L7"/>
<dbReference type="InterPro" id="IPR010482">
    <property type="entry name" value="TECPR1-like_DysF"/>
</dbReference>
<feature type="compositionally biased region" description="Polar residues" evidence="5">
    <location>
        <begin position="22"/>
        <end position="39"/>
    </location>
</feature>
<feature type="transmembrane region" description="Helical" evidence="6">
    <location>
        <begin position="257"/>
        <end position="274"/>
    </location>
</feature>
<feature type="region of interest" description="Disordered" evidence="5">
    <location>
        <begin position="543"/>
        <end position="590"/>
    </location>
</feature>
<name>A0A3N2Q7L7_SODAK</name>
<evidence type="ECO:0000256" key="2">
    <source>
        <dbReference type="ARBA" id="ARBA00022692"/>
    </source>
</evidence>
<dbReference type="SMART" id="SM00693">
    <property type="entry name" value="DysFN"/>
    <property type="match status" value="1"/>
</dbReference>
<dbReference type="PANTHER" id="PTHR31679">
    <property type="entry name" value="PEROXISOMAL MEMBRANE PROTEIN PEX30-RELATED"/>
    <property type="match status" value="1"/>
</dbReference>
<keyword evidence="4 6" id="KW-0472">Membrane</keyword>
<evidence type="ECO:0000256" key="5">
    <source>
        <dbReference type="SAM" id="MobiDB-lite"/>
    </source>
</evidence>
<dbReference type="RefSeq" id="XP_028470464.1">
    <property type="nucleotide sequence ID" value="XM_028612579.1"/>
</dbReference>
<feature type="region of interest" description="Disordered" evidence="5">
    <location>
        <begin position="618"/>
        <end position="670"/>
    </location>
</feature>
<dbReference type="InterPro" id="IPR006614">
    <property type="entry name" value="Peroxin/Ferlin"/>
</dbReference>
<feature type="region of interest" description="Disordered" evidence="5">
    <location>
        <begin position="155"/>
        <end position="181"/>
    </location>
</feature>
<dbReference type="Pfam" id="PF06398">
    <property type="entry name" value="Pex24p"/>
    <property type="match status" value="1"/>
</dbReference>
<evidence type="ECO:0000256" key="1">
    <source>
        <dbReference type="ARBA" id="ARBA00004127"/>
    </source>
</evidence>
<feature type="compositionally biased region" description="Polar residues" evidence="5">
    <location>
        <begin position="334"/>
        <end position="350"/>
    </location>
</feature>
<evidence type="ECO:0000259" key="7">
    <source>
        <dbReference type="SMART" id="SM00693"/>
    </source>
</evidence>
<feature type="compositionally biased region" description="Basic and acidic residues" evidence="5">
    <location>
        <begin position="693"/>
        <end position="702"/>
    </location>
</feature>
<evidence type="ECO:0000256" key="6">
    <source>
        <dbReference type="SAM" id="Phobius"/>
    </source>
</evidence>
<dbReference type="Proteomes" id="UP000272025">
    <property type="component" value="Unassembled WGS sequence"/>
</dbReference>